<dbReference type="Pfam" id="PF02643">
    <property type="entry name" value="DUF192"/>
    <property type="match status" value="1"/>
</dbReference>
<dbReference type="EMBL" id="PDJH01000001">
    <property type="protein sequence ID" value="PFG36805.1"/>
    <property type="molecule type" value="Genomic_DNA"/>
</dbReference>
<sequence length="111" mass="12477">MRQADLFLDDRPVCPVVVADTGWERARGMTLRRPLPEALVVIKTQCAHALGMRRALDVALLDEAGTVIRTQVVKAWRTARFRPRGNLLEALHGSFERWGVRPGSRVTIVPH</sequence>
<dbReference type="OrthoDB" id="3177228at2"/>
<dbReference type="Proteomes" id="UP000221394">
    <property type="component" value="Unassembled WGS sequence"/>
</dbReference>
<keyword evidence="2" id="KW-1185">Reference proteome</keyword>
<evidence type="ECO:0000313" key="2">
    <source>
        <dbReference type="Proteomes" id="UP000221394"/>
    </source>
</evidence>
<protein>
    <submittedName>
        <fullName evidence="1">Uncharacterized membrane protein (UPF0127 family)</fullName>
    </submittedName>
</protein>
<gene>
    <name evidence="1" type="ORF">ATL41_1544</name>
</gene>
<evidence type="ECO:0000313" key="1">
    <source>
        <dbReference type="EMBL" id="PFG36805.1"/>
    </source>
</evidence>
<dbReference type="InterPro" id="IPR003795">
    <property type="entry name" value="DUF192"/>
</dbReference>
<accession>A0A2A9EEU9</accession>
<comment type="caution">
    <text evidence="1">The sequence shown here is derived from an EMBL/GenBank/DDBJ whole genome shotgun (WGS) entry which is preliminary data.</text>
</comment>
<organism evidence="1 2">
    <name type="scientific">Flavimobilis soli</name>
    <dbReference type="NCBI Taxonomy" id="442709"/>
    <lineage>
        <taxon>Bacteria</taxon>
        <taxon>Bacillati</taxon>
        <taxon>Actinomycetota</taxon>
        <taxon>Actinomycetes</taxon>
        <taxon>Micrococcales</taxon>
        <taxon>Jonesiaceae</taxon>
        <taxon>Flavimobilis</taxon>
    </lineage>
</organism>
<dbReference type="Gene3D" id="2.60.120.1140">
    <property type="entry name" value="Protein of unknown function DUF192"/>
    <property type="match status" value="1"/>
</dbReference>
<name>A0A2A9EEU9_9MICO</name>
<dbReference type="AlphaFoldDB" id="A0A2A9EEU9"/>
<proteinExistence type="predicted"/>
<dbReference type="InterPro" id="IPR038695">
    <property type="entry name" value="Saro_0823-like_sf"/>
</dbReference>
<reference evidence="1 2" key="1">
    <citation type="submission" date="2017-10" db="EMBL/GenBank/DDBJ databases">
        <title>Sequencing the genomes of 1000 actinobacteria strains.</title>
        <authorList>
            <person name="Klenk H.-P."/>
        </authorList>
    </citation>
    <scope>NUCLEOTIDE SEQUENCE [LARGE SCALE GENOMIC DNA]</scope>
    <source>
        <strain evidence="1 2">DSM 21574</strain>
    </source>
</reference>